<dbReference type="Proteomes" id="UP000024842">
    <property type="component" value="Unassembled WGS sequence"/>
</dbReference>
<proteinExistence type="predicted"/>
<dbReference type="AlphaFoldDB" id="A0A023DZ88"/>
<dbReference type="OrthoDB" id="3806873at2"/>
<name>A0A023DZ88_9PROT</name>
<evidence type="ECO:0000313" key="3">
    <source>
        <dbReference type="Proteomes" id="UP000024842"/>
    </source>
</evidence>
<feature type="domain" description="Aminoglycoside phosphotransferase" evidence="1">
    <location>
        <begin position="34"/>
        <end position="269"/>
    </location>
</feature>
<dbReference type="InterPro" id="IPR051678">
    <property type="entry name" value="AGP_Transferase"/>
</dbReference>
<keyword evidence="2" id="KW-0808">Transferase</keyword>
<protein>
    <submittedName>
        <fullName evidence="2">Aminoglycoside phosphotransferase</fullName>
    </submittedName>
</protein>
<comment type="caution">
    <text evidence="2">The sequence shown here is derived from an EMBL/GenBank/DDBJ whole genome shotgun (WGS) entry which is preliminary data.</text>
</comment>
<keyword evidence="3" id="KW-1185">Reference proteome</keyword>
<dbReference type="InterPro" id="IPR011009">
    <property type="entry name" value="Kinase-like_dom_sf"/>
</dbReference>
<dbReference type="Gene3D" id="3.90.1200.10">
    <property type="match status" value="1"/>
</dbReference>
<organism evidence="2 3">
    <name type="scientific">Holospora elegans E1</name>
    <dbReference type="NCBI Taxonomy" id="1427503"/>
    <lineage>
        <taxon>Bacteria</taxon>
        <taxon>Pseudomonadati</taxon>
        <taxon>Pseudomonadota</taxon>
        <taxon>Alphaproteobacteria</taxon>
        <taxon>Holosporales</taxon>
        <taxon>Holosporaceae</taxon>
        <taxon>Holospora</taxon>
    </lineage>
</organism>
<dbReference type="GO" id="GO:0016740">
    <property type="term" value="F:transferase activity"/>
    <property type="evidence" value="ECO:0007669"/>
    <property type="project" value="UniProtKB-KW"/>
</dbReference>
<dbReference type="RefSeq" id="WP_035545791.1">
    <property type="nucleotide sequence ID" value="NZ_BAUP01000152.1"/>
</dbReference>
<reference evidence="2 3" key="1">
    <citation type="journal article" date="2014" name="FEMS Microbiol. Lett.">
        <title>Draft genome sequences of three Holospora species (Holospora obtusa, Holospora undulata, and Holospora elegans), endonuclear symbiotic bacteria of the ciliate Paramecium caudatum.</title>
        <authorList>
            <person name="Dohra H."/>
            <person name="Tanaka K."/>
            <person name="Suzuki T."/>
            <person name="Fujishima M."/>
            <person name="Suzuki H."/>
        </authorList>
    </citation>
    <scope>NUCLEOTIDE SEQUENCE [LARGE SCALE GENOMIC DNA]</scope>
    <source>
        <strain evidence="2 3">E1</strain>
    </source>
</reference>
<gene>
    <name evidence="2" type="ORF">HE1_01203</name>
</gene>
<evidence type="ECO:0000259" key="1">
    <source>
        <dbReference type="Pfam" id="PF01636"/>
    </source>
</evidence>
<evidence type="ECO:0000313" key="2">
    <source>
        <dbReference type="EMBL" id="GAJ46861.1"/>
    </source>
</evidence>
<sequence length="307" mass="34107">MTTESTPPLDLAGKLIAEQFPEYASLPIVDVEKQGHDNRTYRLGEHMLIRMPTAKTYALKVPKEQELLPQLAKRLSVSIPAPIKMGKPSANYPYPFSIYQWLPGKSINLLTLTTQDKEQLAFDLAKFLKELQTINDVAGPPAFAGASAWCEPGQHNWWRGDHVSVYDKGAREQIAELAEIIDASKALALWDKACATIWNKAPIWIHGDFAIGNILMDGGKLSAVIDFGGAAVGDPACDLVIAWTYLSGKSREIFISKMDMAPDTWLRARAWALWKATFELCQIADKSNSDTETHKRIIDEVVNGQKI</sequence>
<dbReference type="PANTHER" id="PTHR21310">
    <property type="entry name" value="AMINOGLYCOSIDE PHOSPHOTRANSFERASE-RELATED-RELATED"/>
    <property type="match status" value="1"/>
</dbReference>
<accession>A0A023DZ88</accession>
<dbReference type="CDD" id="cd05155">
    <property type="entry name" value="APH_ChoK_like_1"/>
    <property type="match status" value="1"/>
</dbReference>
<dbReference type="PANTHER" id="PTHR21310:SF42">
    <property type="entry name" value="BIFUNCTIONAL AAC_APH"/>
    <property type="match status" value="1"/>
</dbReference>
<dbReference type="Gene3D" id="3.30.200.20">
    <property type="entry name" value="Phosphorylase Kinase, domain 1"/>
    <property type="match status" value="1"/>
</dbReference>
<dbReference type="EMBL" id="BAUP01000152">
    <property type="protein sequence ID" value="GAJ46861.1"/>
    <property type="molecule type" value="Genomic_DNA"/>
</dbReference>
<dbReference type="Pfam" id="PF01636">
    <property type="entry name" value="APH"/>
    <property type="match status" value="1"/>
</dbReference>
<dbReference type="InterPro" id="IPR002575">
    <property type="entry name" value="Aminoglycoside_PTrfase"/>
</dbReference>
<dbReference type="STRING" id="1427503.HE1_01203"/>
<dbReference type="SUPFAM" id="SSF56112">
    <property type="entry name" value="Protein kinase-like (PK-like)"/>
    <property type="match status" value="1"/>
</dbReference>